<organism evidence="1">
    <name type="scientific">uncultured Microcoleus sp</name>
    <dbReference type="NCBI Taxonomy" id="259945"/>
    <lineage>
        <taxon>Bacteria</taxon>
        <taxon>Bacillati</taxon>
        <taxon>Cyanobacteriota</taxon>
        <taxon>Cyanophyceae</taxon>
        <taxon>Oscillatoriophycideae</taxon>
        <taxon>Oscillatoriales</taxon>
        <taxon>Microcoleaceae</taxon>
        <taxon>Microcoleus</taxon>
        <taxon>environmental samples</taxon>
    </lineage>
</organism>
<dbReference type="EMBL" id="CADCTZ010001009">
    <property type="protein sequence ID" value="CAA9375062.1"/>
    <property type="molecule type" value="Genomic_DNA"/>
</dbReference>
<proteinExistence type="predicted"/>
<gene>
    <name evidence="1" type="ORF">AVDCRST_MAG84-4649</name>
</gene>
<sequence length="90" mass="9998">MLLFREIVNPGGLLVTQNELEAIVDELGLVSVVSLLANICHNKARQTLCLKGQGATPYTAWNSNGFLLKQLMTRLRPIGSYDRDLDLKNN</sequence>
<dbReference type="AlphaFoldDB" id="A0A6J4N1C9"/>
<reference evidence="1" key="1">
    <citation type="submission" date="2020-02" db="EMBL/GenBank/DDBJ databases">
        <authorList>
            <person name="Meier V. D."/>
        </authorList>
    </citation>
    <scope>NUCLEOTIDE SEQUENCE</scope>
    <source>
        <strain evidence="1">AVDCRST_MAG84</strain>
    </source>
</reference>
<accession>A0A6J4N1C9</accession>
<protein>
    <submittedName>
        <fullName evidence="1">Uncharacterized protein</fullName>
    </submittedName>
</protein>
<name>A0A6J4N1C9_9CYAN</name>
<evidence type="ECO:0000313" key="1">
    <source>
        <dbReference type="EMBL" id="CAA9375062.1"/>
    </source>
</evidence>